<reference evidence="4" key="1">
    <citation type="submission" date="2024-02" db="EMBL/GenBank/DDBJ databases">
        <authorList>
            <consortium name="ELIXIR-Norway"/>
            <consortium name="Elixir Norway"/>
        </authorList>
    </citation>
    <scope>NUCLEOTIDE SEQUENCE</scope>
</reference>
<feature type="repeat" description="ANK" evidence="1">
    <location>
        <begin position="141"/>
        <end position="165"/>
    </location>
</feature>
<evidence type="ECO:0000313" key="4">
    <source>
        <dbReference type="EMBL" id="CAK9258268.1"/>
    </source>
</evidence>
<keyword evidence="5" id="KW-1185">Reference proteome</keyword>
<feature type="repeat" description="ANK" evidence="1">
    <location>
        <begin position="341"/>
        <end position="362"/>
    </location>
</feature>
<feature type="repeat" description="ANK" evidence="1">
    <location>
        <begin position="413"/>
        <end position="446"/>
    </location>
</feature>
<dbReference type="InterPro" id="IPR026961">
    <property type="entry name" value="PGG_dom"/>
</dbReference>
<sequence length="673" mass="74637">MLLQHPNVRVNDTAWYKITPLHVAARFACPKVVELLINDPRVKVDATTDLGFTALHLVAEGDENPDRDLGSRRPQEDRCKVVHMLLQAQRTLRSSDVGCHLNRSDDFKRFPIHYGVECDSVEVVEELLKWDDIDINAQDIHGLTPLHLAIQSKADNREAIVKLLLHVENIDINMGSGMPSTNQKLREWEMPSNWRSEYLPFRPMEQEGSTNLTALHFAARTGSPEIVDLLFREPGIKINVQDDDGEEGNVDEVKVVVDHVKSYLKEENNEKNTPLHLAAEGGHAEVVQLLLERCSTLDLEVKNAHGNTLLHQATMNGHDKVVQVLLDHAATEFDLDDQNNDGNTPLHLAAKEGHVELVRVLLGCALELQLHAVNKDENTPLHLAIKGGYLEVVKVFLEHADGEKLRLYSTNGEGNSPLHLAIEEGHVEVVKQLLERAGTKLNLNTTNYGDNTPLHLAAEAGQDEIVAMLLALDAPKQTTESDSTEMNNDQRRTTKLNLNATNKEQNTPLHLAFFIDAANALLVGGALIAGITFASWLQPPLGYTIDYQFPQSSLATPPGVFESFAAVELHYSLRLFWVFNTLSFFFAIGTVISGAKAAFPDLDTTFIVVALRSVRKELQWTSILLLCSVVTVLGAFVCAGFAVLPPIHKYTTSMKISVVIGLAICSWTIIRFL</sequence>
<feature type="repeat" description="ANK" evidence="1">
    <location>
        <begin position="449"/>
        <end position="481"/>
    </location>
</feature>
<keyword evidence="1" id="KW-0040">ANK repeat</keyword>
<feature type="repeat" description="ANK" evidence="1">
    <location>
        <begin position="270"/>
        <end position="302"/>
    </location>
</feature>
<dbReference type="EMBL" id="OZ020106">
    <property type="protein sequence ID" value="CAK9258268.1"/>
    <property type="molecule type" value="Genomic_DNA"/>
</dbReference>
<feature type="transmembrane region" description="Helical" evidence="2">
    <location>
        <begin position="575"/>
        <end position="599"/>
    </location>
</feature>
<feature type="transmembrane region" description="Helical" evidence="2">
    <location>
        <begin position="511"/>
        <end position="537"/>
    </location>
</feature>
<feature type="transmembrane region" description="Helical" evidence="2">
    <location>
        <begin position="620"/>
        <end position="644"/>
    </location>
</feature>
<dbReference type="SUPFAM" id="SSF48403">
    <property type="entry name" value="Ankyrin repeat"/>
    <property type="match status" value="2"/>
</dbReference>
<evidence type="ECO:0000256" key="1">
    <source>
        <dbReference type="PROSITE-ProRule" id="PRU00023"/>
    </source>
</evidence>
<dbReference type="PROSITE" id="PS50088">
    <property type="entry name" value="ANK_REPEAT"/>
    <property type="match status" value="8"/>
</dbReference>
<dbReference type="PANTHER" id="PTHR24133">
    <property type="entry name" value="ANKYRIN DOMAIN-CONTAINING"/>
    <property type="match status" value="1"/>
</dbReference>
<protein>
    <recommendedName>
        <fullName evidence="3">PGG domain-containing protein</fullName>
    </recommendedName>
</protein>
<dbReference type="SMART" id="SM00248">
    <property type="entry name" value="ANK"/>
    <property type="match status" value="12"/>
</dbReference>
<dbReference type="InterPro" id="IPR002110">
    <property type="entry name" value="Ankyrin_rpt"/>
</dbReference>
<feature type="repeat" description="ANK" evidence="1">
    <location>
        <begin position="210"/>
        <end position="243"/>
    </location>
</feature>
<keyword evidence="2" id="KW-0812">Transmembrane</keyword>
<dbReference type="PROSITE" id="PS50297">
    <property type="entry name" value="ANK_REP_REGION"/>
    <property type="match status" value="6"/>
</dbReference>
<feature type="non-terminal residue" evidence="4">
    <location>
        <position position="1"/>
    </location>
</feature>
<keyword evidence="2" id="KW-1133">Transmembrane helix</keyword>
<dbReference type="PANTHER" id="PTHR24133:SF40">
    <property type="entry name" value="ANKYRIN REPEAT DOMAIN 44"/>
    <property type="match status" value="1"/>
</dbReference>
<dbReference type="Pfam" id="PF00023">
    <property type="entry name" value="Ank"/>
    <property type="match status" value="1"/>
</dbReference>
<feature type="repeat" description="ANK" evidence="1">
    <location>
        <begin position="305"/>
        <end position="337"/>
    </location>
</feature>
<name>A0ABP0VWW6_9BRYO</name>
<dbReference type="InterPro" id="IPR052391">
    <property type="entry name" value="E3_Ligase-Neurotoxin"/>
</dbReference>
<dbReference type="Gene3D" id="1.25.40.20">
    <property type="entry name" value="Ankyrin repeat-containing domain"/>
    <property type="match status" value="4"/>
</dbReference>
<dbReference type="Pfam" id="PF13606">
    <property type="entry name" value="Ank_3"/>
    <property type="match status" value="1"/>
</dbReference>
<evidence type="ECO:0000259" key="3">
    <source>
        <dbReference type="Pfam" id="PF13962"/>
    </source>
</evidence>
<evidence type="ECO:0000256" key="2">
    <source>
        <dbReference type="SAM" id="Phobius"/>
    </source>
</evidence>
<dbReference type="Proteomes" id="UP001497444">
    <property type="component" value="Chromosome 11"/>
</dbReference>
<proteinExistence type="predicted"/>
<gene>
    <name evidence="4" type="ORF">CSSPJE1EN1_LOCUS3746</name>
</gene>
<feature type="domain" description="PGG" evidence="3">
    <location>
        <begin position="516"/>
        <end position="641"/>
    </location>
</feature>
<feature type="transmembrane region" description="Helical" evidence="2">
    <location>
        <begin position="650"/>
        <end position="670"/>
    </location>
</feature>
<keyword evidence="2" id="KW-0472">Membrane</keyword>
<evidence type="ECO:0000313" key="5">
    <source>
        <dbReference type="Proteomes" id="UP001497444"/>
    </source>
</evidence>
<dbReference type="InterPro" id="IPR036770">
    <property type="entry name" value="Ankyrin_rpt-contain_sf"/>
</dbReference>
<dbReference type="Pfam" id="PF13962">
    <property type="entry name" value="PGG"/>
    <property type="match status" value="1"/>
</dbReference>
<feature type="repeat" description="ANK" evidence="1">
    <location>
        <begin position="376"/>
        <end position="399"/>
    </location>
</feature>
<accession>A0ABP0VWW6</accession>
<dbReference type="Pfam" id="PF12796">
    <property type="entry name" value="Ank_2"/>
    <property type="match status" value="4"/>
</dbReference>
<organism evidence="4 5">
    <name type="scientific">Sphagnum jensenii</name>
    <dbReference type="NCBI Taxonomy" id="128206"/>
    <lineage>
        <taxon>Eukaryota</taxon>
        <taxon>Viridiplantae</taxon>
        <taxon>Streptophyta</taxon>
        <taxon>Embryophyta</taxon>
        <taxon>Bryophyta</taxon>
        <taxon>Sphagnophytina</taxon>
        <taxon>Sphagnopsida</taxon>
        <taxon>Sphagnales</taxon>
        <taxon>Sphagnaceae</taxon>
        <taxon>Sphagnum</taxon>
    </lineage>
</organism>